<proteinExistence type="predicted"/>
<dbReference type="RefSeq" id="WP_169414187.1">
    <property type="nucleotide sequence ID" value="NZ_JAAXKZ010000070.1"/>
</dbReference>
<sequence>MVNGAAVVERGYELHAPGVEVAERAGSPVAVVLEGSCGAASCAGSGGGTSIC</sequence>
<dbReference type="AlphaFoldDB" id="A0A848DLB1"/>
<name>A0A848DLB1_9PSEU</name>
<comment type="caution">
    <text evidence="1">The sequence shown here is derived from an EMBL/GenBank/DDBJ whole genome shotgun (WGS) entry which is preliminary data.</text>
</comment>
<dbReference type="EMBL" id="JAAXKZ010000070">
    <property type="protein sequence ID" value="NMH93488.1"/>
    <property type="molecule type" value="Genomic_DNA"/>
</dbReference>
<evidence type="ECO:0000313" key="1">
    <source>
        <dbReference type="EMBL" id="NMH93488.1"/>
    </source>
</evidence>
<organism evidence="1 2">
    <name type="scientific">Pseudonocardia bannensis</name>
    <dbReference type="NCBI Taxonomy" id="630973"/>
    <lineage>
        <taxon>Bacteria</taxon>
        <taxon>Bacillati</taxon>
        <taxon>Actinomycetota</taxon>
        <taxon>Actinomycetes</taxon>
        <taxon>Pseudonocardiales</taxon>
        <taxon>Pseudonocardiaceae</taxon>
        <taxon>Pseudonocardia</taxon>
    </lineage>
</organism>
<dbReference type="Proteomes" id="UP000586918">
    <property type="component" value="Unassembled WGS sequence"/>
</dbReference>
<evidence type="ECO:0000313" key="2">
    <source>
        <dbReference type="Proteomes" id="UP000586918"/>
    </source>
</evidence>
<accession>A0A848DLB1</accession>
<protein>
    <submittedName>
        <fullName evidence="1">Uncharacterized protein</fullName>
    </submittedName>
</protein>
<reference evidence="1 2" key="1">
    <citation type="submission" date="2020-04" db="EMBL/GenBank/DDBJ databases">
        <authorList>
            <person name="Klaysubun C."/>
            <person name="Duangmal K."/>
            <person name="Lipun K."/>
        </authorList>
    </citation>
    <scope>NUCLEOTIDE SEQUENCE [LARGE SCALE GENOMIC DNA]</scope>
    <source>
        <strain evidence="1 2">DSM 45300</strain>
    </source>
</reference>
<gene>
    <name evidence="1" type="ORF">HF519_18295</name>
</gene>
<keyword evidence="2" id="KW-1185">Reference proteome</keyword>